<feature type="compositionally biased region" description="Low complexity" evidence="1">
    <location>
        <begin position="187"/>
        <end position="202"/>
    </location>
</feature>
<dbReference type="Proteomes" id="UP000251960">
    <property type="component" value="Chromosome 3"/>
</dbReference>
<dbReference type="InterPro" id="IPR043130">
    <property type="entry name" value="CDP-OH_PTrfase_TM_dom"/>
</dbReference>
<accession>A0A3L6FKK4</accession>
<keyword evidence="2" id="KW-0812">Transmembrane</keyword>
<evidence type="ECO:0000256" key="2">
    <source>
        <dbReference type="SAM" id="Phobius"/>
    </source>
</evidence>
<protein>
    <submittedName>
        <fullName evidence="3">Cardiolipin synthase (CMP-forming), mitochondrial</fullName>
    </submittedName>
</protein>
<keyword evidence="2" id="KW-0472">Membrane</keyword>
<dbReference type="Pfam" id="PF01066">
    <property type="entry name" value="CDP-OH_P_transf"/>
    <property type="match status" value="1"/>
</dbReference>
<feature type="compositionally biased region" description="Low complexity" evidence="1">
    <location>
        <begin position="159"/>
        <end position="178"/>
    </location>
</feature>
<dbReference type="GO" id="GO:0008654">
    <property type="term" value="P:phospholipid biosynthetic process"/>
    <property type="evidence" value="ECO:0007669"/>
    <property type="project" value="InterPro"/>
</dbReference>
<feature type="transmembrane region" description="Helical" evidence="2">
    <location>
        <begin position="68"/>
        <end position="88"/>
    </location>
</feature>
<evidence type="ECO:0000256" key="1">
    <source>
        <dbReference type="SAM" id="MobiDB-lite"/>
    </source>
</evidence>
<gene>
    <name evidence="3" type="primary">Os03g0283600_3</name>
    <name evidence="3" type="ORF">Zm00014a_002591</name>
</gene>
<feature type="transmembrane region" description="Helical" evidence="2">
    <location>
        <begin position="94"/>
        <end position="112"/>
    </location>
</feature>
<dbReference type="EMBL" id="NCVQ01000004">
    <property type="protein sequence ID" value="PWZ33350.1"/>
    <property type="molecule type" value="Genomic_DNA"/>
</dbReference>
<dbReference type="AlphaFoldDB" id="A0A3L6FKK4"/>
<dbReference type="Gene3D" id="1.20.120.1760">
    <property type="match status" value="1"/>
</dbReference>
<evidence type="ECO:0000313" key="3">
    <source>
        <dbReference type="EMBL" id="PWZ33350.1"/>
    </source>
</evidence>
<proteinExistence type="predicted"/>
<evidence type="ECO:0000313" key="4">
    <source>
        <dbReference type="Proteomes" id="UP000251960"/>
    </source>
</evidence>
<dbReference type="InterPro" id="IPR000462">
    <property type="entry name" value="CDP-OH_P_trans"/>
</dbReference>
<feature type="region of interest" description="Disordered" evidence="1">
    <location>
        <begin position="159"/>
        <end position="202"/>
    </location>
</feature>
<keyword evidence="2" id="KW-1133">Transmembrane helix</keyword>
<organism evidence="3 4">
    <name type="scientific">Zea mays</name>
    <name type="common">Maize</name>
    <dbReference type="NCBI Taxonomy" id="4577"/>
    <lineage>
        <taxon>Eukaryota</taxon>
        <taxon>Viridiplantae</taxon>
        <taxon>Streptophyta</taxon>
        <taxon>Embryophyta</taxon>
        <taxon>Tracheophyta</taxon>
        <taxon>Spermatophyta</taxon>
        <taxon>Magnoliopsida</taxon>
        <taxon>Liliopsida</taxon>
        <taxon>Poales</taxon>
        <taxon>Poaceae</taxon>
        <taxon>PACMAD clade</taxon>
        <taxon>Panicoideae</taxon>
        <taxon>Andropogonodae</taxon>
        <taxon>Andropogoneae</taxon>
        <taxon>Tripsacinae</taxon>
        <taxon>Zea</taxon>
    </lineage>
</organism>
<sequence>MAVVFTPPLASSSSVVHPLLTKRFFSPPPTLALQRAHSMGNIAHLATEGSGGREEGIKNHALLLQTKYTSFGFYWALLFIPAYKFFAFYMEGPWAAMTTTSIFLAVVVTDWLDGYIARKMQLGTPFGAFLDNSNKYRHCRSSADIARASFTIPVSVSMSSSGSIGPSRIDRAAAASGRSGHRRTRRTGPPWTLSTTTTKSRR</sequence>
<reference evidence="3 4" key="1">
    <citation type="journal article" date="2018" name="Nat. Genet.">
        <title>Extensive intraspecific gene order and gene structural variations between Mo17 and other maize genomes.</title>
        <authorList>
            <person name="Sun S."/>
            <person name="Zhou Y."/>
            <person name="Chen J."/>
            <person name="Shi J."/>
            <person name="Zhao H."/>
            <person name="Zhao H."/>
            <person name="Song W."/>
            <person name="Zhang M."/>
            <person name="Cui Y."/>
            <person name="Dong X."/>
            <person name="Liu H."/>
            <person name="Ma X."/>
            <person name="Jiao Y."/>
            <person name="Wang B."/>
            <person name="Wei X."/>
            <person name="Stein J.C."/>
            <person name="Glaubitz J.C."/>
            <person name="Lu F."/>
            <person name="Yu G."/>
            <person name="Liang C."/>
            <person name="Fengler K."/>
            <person name="Li B."/>
            <person name="Rafalski A."/>
            <person name="Schnable P.S."/>
            <person name="Ware D.H."/>
            <person name="Buckler E.S."/>
            <person name="Lai J."/>
        </authorList>
    </citation>
    <scope>NUCLEOTIDE SEQUENCE [LARGE SCALE GENOMIC DNA]</scope>
    <source>
        <strain evidence="4">cv. Missouri 17</strain>
        <tissue evidence="3">Seedling</tissue>
    </source>
</reference>
<dbReference type="ExpressionAtlas" id="A0A3L6FKK4">
    <property type="expression patterns" value="baseline"/>
</dbReference>
<name>A0A3L6FKK4_MAIZE</name>
<comment type="caution">
    <text evidence="3">The sequence shown here is derived from an EMBL/GenBank/DDBJ whole genome shotgun (WGS) entry which is preliminary data.</text>
</comment>
<dbReference type="GO" id="GO:0016780">
    <property type="term" value="F:phosphotransferase activity, for other substituted phosphate groups"/>
    <property type="evidence" value="ECO:0007669"/>
    <property type="project" value="InterPro"/>
</dbReference>
<dbReference type="GO" id="GO:0016020">
    <property type="term" value="C:membrane"/>
    <property type="evidence" value="ECO:0007669"/>
    <property type="project" value="InterPro"/>
</dbReference>